<evidence type="ECO:0000256" key="10">
    <source>
        <dbReference type="ARBA" id="ARBA00023157"/>
    </source>
</evidence>
<dbReference type="Pfam" id="PF20258">
    <property type="entry name" value="tRNA_Me_trans_C"/>
    <property type="match status" value="1"/>
</dbReference>
<dbReference type="InterPro" id="IPR023382">
    <property type="entry name" value="MnmA-like_central_sf"/>
</dbReference>
<evidence type="ECO:0000256" key="11">
    <source>
        <dbReference type="ARBA" id="ARBA00049564"/>
    </source>
</evidence>
<proteinExistence type="inferred from homology"/>
<dbReference type="Gene3D" id="2.40.30.10">
    <property type="entry name" value="Translation factors"/>
    <property type="match status" value="1"/>
</dbReference>
<keyword evidence="8" id="KW-0067">ATP-binding</keyword>
<evidence type="ECO:0000313" key="15">
    <source>
        <dbReference type="Proteomes" id="UP000077266"/>
    </source>
</evidence>
<dbReference type="Gene3D" id="3.40.50.620">
    <property type="entry name" value="HUPs"/>
    <property type="match status" value="1"/>
</dbReference>
<evidence type="ECO:0000256" key="9">
    <source>
        <dbReference type="ARBA" id="ARBA00022884"/>
    </source>
</evidence>
<dbReference type="Pfam" id="PF20259">
    <property type="entry name" value="tRNA_Me_trans_M"/>
    <property type="match status" value="1"/>
</dbReference>
<feature type="domain" description="tRNA-specific 2-thiouridylase MnmA-like C-terminal" evidence="12">
    <location>
        <begin position="287"/>
        <end position="357"/>
    </location>
</feature>
<evidence type="ECO:0000259" key="13">
    <source>
        <dbReference type="Pfam" id="PF20259"/>
    </source>
</evidence>
<organism evidence="14 15">
    <name type="scientific">Exidia glandulosa HHB12029</name>
    <dbReference type="NCBI Taxonomy" id="1314781"/>
    <lineage>
        <taxon>Eukaryota</taxon>
        <taxon>Fungi</taxon>
        <taxon>Dikarya</taxon>
        <taxon>Basidiomycota</taxon>
        <taxon>Agaricomycotina</taxon>
        <taxon>Agaricomycetes</taxon>
        <taxon>Auriculariales</taxon>
        <taxon>Exidiaceae</taxon>
        <taxon>Exidia</taxon>
    </lineage>
</organism>
<evidence type="ECO:0000313" key="14">
    <source>
        <dbReference type="EMBL" id="KZV92896.1"/>
    </source>
</evidence>
<dbReference type="STRING" id="1314781.A0A165I4S8"/>
<keyword evidence="6" id="KW-0819">tRNA processing</keyword>
<dbReference type="FunCoup" id="A0A165I4S8">
    <property type="interactions" value="409"/>
</dbReference>
<evidence type="ECO:0000256" key="3">
    <source>
        <dbReference type="ARBA" id="ARBA00011953"/>
    </source>
</evidence>
<dbReference type="PANTHER" id="PTHR11933:SF5">
    <property type="entry name" value="MITOCHONDRIAL TRNA-SPECIFIC 2-THIOURIDYLASE 1"/>
    <property type="match status" value="1"/>
</dbReference>
<protein>
    <recommendedName>
        <fullName evidence="3">tRNA-5-taurinomethyluridine 2-sulfurtransferase</fullName>
        <ecNumber evidence="3">2.8.1.14</ecNumber>
    </recommendedName>
</protein>
<dbReference type="InterPro" id="IPR046885">
    <property type="entry name" value="MnmA-like_C"/>
</dbReference>
<dbReference type="NCBIfam" id="NF001138">
    <property type="entry name" value="PRK00143.1"/>
    <property type="match status" value="1"/>
</dbReference>
<dbReference type="EC" id="2.8.1.14" evidence="3"/>
<keyword evidence="4" id="KW-0820">tRNA-binding</keyword>
<dbReference type="PANTHER" id="PTHR11933">
    <property type="entry name" value="TRNA 5-METHYLAMINOMETHYL-2-THIOURIDYLATE -METHYLTRANSFERASE"/>
    <property type="match status" value="1"/>
</dbReference>
<name>A0A165I4S8_EXIGL</name>
<comment type="catalytic activity">
    <reaction evidence="11">
        <text>5-taurinomethyluridine(34) in tRNA + S-sulfanyl-L-cysteinyl-[protein] + AH2 + ATP = 5-taurinomethyl-2-thiouridine(34) in tRNA + L-cysteinyl-[protein] + A + AMP + diphosphate + H(+)</text>
        <dbReference type="Rhea" id="RHEA:47040"/>
        <dbReference type="Rhea" id="RHEA-COMP:10131"/>
        <dbReference type="Rhea" id="RHEA-COMP:11726"/>
        <dbReference type="Rhea" id="RHEA-COMP:11732"/>
        <dbReference type="Rhea" id="RHEA-COMP:11733"/>
        <dbReference type="ChEBI" id="CHEBI:13193"/>
        <dbReference type="ChEBI" id="CHEBI:15378"/>
        <dbReference type="ChEBI" id="CHEBI:17499"/>
        <dbReference type="ChEBI" id="CHEBI:29950"/>
        <dbReference type="ChEBI" id="CHEBI:30616"/>
        <dbReference type="ChEBI" id="CHEBI:33019"/>
        <dbReference type="ChEBI" id="CHEBI:61963"/>
        <dbReference type="ChEBI" id="CHEBI:87171"/>
        <dbReference type="ChEBI" id="CHEBI:87172"/>
        <dbReference type="ChEBI" id="CHEBI:456215"/>
        <dbReference type="EC" id="2.8.1.14"/>
    </reaction>
</comment>
<evidence type="ECO:0000256" key="4">
    <source>
        <dbReference type="ARBA" id="ARBA00022555"/>
    </source>
</evidence>
<sequence length="375" mass="42439">MSGGVDSSVTAALLAEQDFDLSAVFMRNWDTKDELGADGKCEWERDWHDVQQVCKLLNIPCRMVDLSREYWLRVFEPALRVWERGMTPNPDVDCNREIKFDALVQRLGESAQWIATGHYAHLQWDDATHRAMLCRSVDRHKDQSYFLAAVQEPQLRRFMFPISHMTKPQLRELAHARGLPTASREDSVGICFVGQKRRFEQFISEYIPPSPGKIVDEHGKVIGEHNGLWKFTIGESSRVSGLKTRFYVAKKDAERNEIVAVPGRDHPMLQCRAVNTIDWRWVWPDHDVQQVLALQTKLGGRFTTKIRHAMAEIECTPSQGTSPENVVLSFAHPDAGVAPGQTAALYLNEWCLGCGTITETTCTADLQESASSEPT</sequence>
<dbReference type="InParanoid" id="A0A165I4S8"/>
<gene>
    <name evidence="14" type="ORF">EXIGLDRAFT_613806</name>
</gene>
<keyword evidence="14" id="KW-0489">Methyltransferase</keyword>
<dbReference type="Proteomes" id="UP000077266">
    <property type="component" value="Unassembled WGS sequence"/>
</dbReference>
<dbReference type="OrthoDB" id="3685at2759"/>
<reference evidence="14 15" key="1">
    <citation type="journal article" date="2016" name="Mol. Biol. Evol.">
        <title>Comparative Genomics of Early-Diverging Mushroom-Forming Fungi Provides Insights into the Origins of Lignocellulose Decay Capabilities.</title>
        <authorList>
            <person name="Nagy L.G."/>
            <person name="Riley R."/>
            <person name="Tritt A."/>
            <person name="Adam C."/>
            <person name="Daum C."/>
            <person name="Floudas D."/>
            <person name="Sun H."/>
            <person name="Yadav J.S."/>
            <person name="Pangilinan J."/>
            <person name="Larsson K.H."/>
            <person name="Matsuura K."/>
            <person name="Barry K."/>
            <person name="Labutti K."/>
            <person name="Kuo R."/>
            <person name="Ohm R.A."/>
            <person name="Bhattacharya S.S."/>
            <person name="Shirouzu T."/>
            <person name="Yoshinaga Y."/>
            <person name="Martin F.M."/>
            <person name="Grigoriev I.V."/>
            <person name="Hibbett D.S."/>
        </authorList>
    </citation>
    <scope>NUCLEOTIDE SEQUENCE [LARGE SCALE GENOMIC DNA]</scope>
    <source>
        <strain evidence="14 15">HHB12029</strain>
    </source>
</reference>
<dbReference type="GO" id="GO:0008168">
    <property type="term" value="F:methyltransferase activity"/>
    <property type="evidence" value="ECO:0007669"/>
    <property type="project" value="UniProtKB-KW"/>
</dbReference>
<keyword evidence="9" id="KW-0694">RNA-binding</keyword>
<evidence type="ECO:0000256" key="5">
    <source>
        <dbReference type="ARBA" id="ARBA00022679"/>
    </source>
</evidence>
<dbReference type="Gene3D" id="2.30.30.280">
    <property type="entry name" value="Adenine nucleotide alpha hydrolases-like domains"/>
    <property type="match status" value="1"/>
</dbReference>
<evidence type="ECO:0000256" key="1">
    <source>
        <dbReference type="ARBA" id="ARBA00003986"/>
    </source>
</evidence>
<dbReference type="GO" id="GO:0002143">
    <property type="term" value="P:tRNA wobble position uridine thiolation"/>
    <property type="evidence" value="ECO:0007669"/>
    <property type="project" value="TreeGrafter"/>
</dbReference>
<comment type="function">
    <text evidence="1">Catalyzes the 2-thiolation of uridine at the wobble position (U34) of mitochondrial tRNA(Lys), tRNA(Glu) and tRNA(Gln). Required for the formation of 5-taurinomethyl-2-thiouridine (tm5s2U) of mitochondrial tRNA(Lys), tRNA(Glu), and tRNA(Gln) at the wobble position. ATP is required to activate the C2 atom of the wobble base.</text>
</comment>
<dbReference type="GO" id="GO:0005524">
    <property type="term" value="F:ATP binding"/>
    <property type="evidence" value="ECO:0007669"/>
    <property type="project" value="UniProtKB-KW"/>
</dbReference>
<accession>A0A165I4S8</accession>
<keyword evidence="5 14" id="KW-0808">Transferase</keyword>
<dbReference type="FunFam" id="2.30.30.280:FF:000001">
    <property type="entry name" value="tRNA-specific 2-thiouridylase MnmA"/>
    <property type="match status" value="1"/>
</dbReference>
<dbReference type="GO" id="GO:0000049">
    <property type="term" value="F:tRNA binding"/>
    <property type="evidence" value="ECO:0007669"/>
    <property type="project" value="UniProtKB-KW"/>
</dbReference>
<dbReference type="InterPro" id="IPR014729">
    <property type="entry name" value="Rossmann-like_a/b/a_fold"/>
</dbReference>
<evidence type="ECO:0000256" key="7">
    <source>
        <dbReference type="ARBA" id="ARBA00022741"/>
    </source>
</evidence>
<dbReference type="SUPFAM" id="SSF52402">
    <property type="entry name" value="Adenine nucleotide alpha hydrolases-like"/>
    <property type="match status" value="1"/>
</dbReference>
<comment type="similarity">
    <text evidence="2">Belongs to the MnmA/TRMU family.</text>
</comment>
<dbReference type="InterPro" id="IPR046884">
    <property type="entry name" value="MnmA-like_central"/>
</dbReference>
<dbReference type="InterPro" id="IPR004506">
    <property type="entry name" value="MnmA-like"/>
</dbReference>
<dbReference type="GO" id="GO:0032259">
    <property type="term" value="P:methylation"/>
    <property type="evidence" value="ECO:0007669"/>
    <property type="project" value="UniProtKB-KW"/>
</dbReference>
<keyword evidence="10" id="KW-1015">Disulfide bond</keyword>
<evidence type="ECO:0000256" key="6">
    <source>
        <dbReference type="ARBA" id="ARBA00022694"/>
    </source>
</evidence>
<dbReference type="CDD" id="cd01998">
    <property type="entry name" value="MnmA_TRMU-like"/>
    <property type="match status" value="1"/>
</dbReference>
<dbReference type="NCBIfam" id="TIGR00420">
    <property type="entry name" value="trmU"/>
    <property type="match status" value="1"/>
</dbReference>
<keyword evidence="7" id="KW-0547">Nucleotide-binding</keyword>
<evidence type="ECO:0000256" key="2">
    <source>
        <dbReference type="ARBA" id="ARBA00006191"/>
    </source>
</evidence>
<dbReference type="EMBL" id="KV426000">
    <property type="protein sequence ID" value="KZV92896.1"/>
    <property type="molecule type" value="Genomic_DNA"/>
</dbReference>
<feature type="domain" description="tRNA-specific 2-thiouridylase MnmA-like central" evidence="13">
    <location>
        <begin position="201"/>
        <end position="259"/>
    </location>
</feature>
<dbReference type="Pfam" id="PF03054">
    <property type="entry name" value="tRNA_Me_trans"/>
    <property type="match status" value="1"/>
</dbReference>
<keyword evidence="15" id="KW-1185">Reference proteome</keyword>
<evidence type="ECO:0000256" key="8">
    <source>
        <dbReference type="ARBA" id="ARBA00022840"/>
    </source>
</evidence>
<evidence type="ECO:0000259" key="12">
    <source>
        <dbReference type="Pfam" id="PF20258"/>
    </source>
</evidence>
<dbReference type="AlphaFoldDB" id="A0A165I4S8"/>
<dbReference type="GO" id="GO:0005739">
    <property type="term" value="C:mitochondrion"/>
    <property type="evidence" value="ECO:0007669"/>
    <property type="project" value="TreeGrafter"/>
</dbReference>
<dbReference type="GO" id="GO:0016783">
    <property type="term" value="F:sulfurtransferase activity"/>
    <property type="evidence" value="ECO:0007669"/>
    <property type="project" value="InterPro"/>
</dbReference>
<dbReference type="FunFam" id="3.40.50.620:FF:000115">
    <property type="entry name" value="tRNA-specific 2-thiouridylase MnmA"/>
    <property type="match status" value="1"/>
</dbReference>